<evidence type="ECO:0000256" key="8">
    <source>
        <dbReference type="ARBA" id="ARBA00022829"/>
    </source>
</evidence>
<comment type="similarity">
    <text evidence="2">Belongs to the FtsK/SpoIIIE/SftA family.</text>
</comment>
<feature type="transmembrane region" description="Helical" evidence="18">
    <location>
        <begin position="88"/>
        <end position="109"/>
    </location>
</feature>
<dbReference type="InterPro" id="IPR027417">
    <property type="entry name" value="P-loop_NTPase"/>
</dbReference>
<dbReference type="Gene3D" id="3.30.980.40">
    <property type="match status" value="1"/>
</dbReference>
<keyword evidence="12 18" id="KW-0472">Membrane</keyword>
<dbReference type="GO" id="GO:0003677">
    <property type="term" value="F:DNA binding"/>
    <property type="evidence" value="ECO:0007669"/>
    <property type="project" value="UniProtKB-KW"/>
</dbReference>
<keyword evidence="8" id="KW-0159">Chromosome partition</keyword>
<feature type="domain" description="FtsK" evidence="19">
    <location>
        <begin position="470"/>
        <end position="689"/>
    </location>
</feature>
<dbReference type="InterPro" id="IPR036390">
    <property type="entry name" value="WH_DNA-bd_sf"/>
</dbReference>
<evidence type="ECO:0000256" key="5">
    <source>
        <dbReference type="ARBA" id="ARBA00022618"/>
    </source>
</evidence>
<evidence type="ECO:0000256" key="15">
    <source>
        <dbReference type="ARBA" id="ARBA00025923"/>
    </source>
</evidence>
<evidence type="ECO:0000256" key="11">
    <source>
        <dbReference type="ARBA" id="ARBA00023125"/>
    </source>
</evidence>
<evidence type="ECO:0000313" key="21">
    <source>
        <dbReference type="Proteomes" id="UP000778970"/>
    </source>
</evidence>
<dbReference type="InterPro" id="IPR002543">
    <property type="entry name" value="FtsK_dom"/>
</dbReference>
<feature type="region of interest" description="Disordered" evidence="17">
    <location>
        <begin position="232"/>
        <end position="356"/>
    </location>
</feature>
<dbReference type="InterPro" id="IPR036388">
    <property type="entry name" value="WH-like_DNA-bd_sf"/>
</dbReference>
<dbReference type="PANTHER" id="PTHR22683">
    <property type="entry name" value="SPORULATION PROTEIN RELATED"/>
    <property type="match status" value="1"/>
</dbReference>
<accession>A0A934QHE6</accession>
<proteinExistence type="inferred from homology"/>
<comment type="caution">
    <text evidence="20">The sequence shown here is derived from an EMBL/GenBank/DDBJ whole genome shotgun (WGS) entry which is preliminary data.</text>
</comment>
<feature type="region of interest" description="Disordered" evidence="17">
    <location>
        <begin position="185"/>
        <end position="219"/>
    </location>
</feature>
<feature type="region of interest" description="Disordered" evidence="17">
    <location>
        <begin position="743"/>
        <end position="770"/>
    </location>
</feature>
<feature type="transmembrane region" description="Helical" evidence="18">
    <location>
        <begin position="115"/>
        <end position="134"/>
    </location>
</feature>
<dbReference type="PANTHER" id="PTHR22683:SF41">
    <property type="entry name" value="DNA TRANSLOCASE FTSK"/>
    <property type="match status" value="1"/>
</dbReference>
<evidence type="ECO:0000256" key="6">
    <source>
        <dbReference type="ARBA" id="ARBA00022692"/>
    </source>
</evidence>
<dbReference type="Pfam" id="PF09397">
    <property type="entry name" value="FtsK_gamma"/>
    <property type="match status" value="1"/>
</dbReference>
<reference evidence="20" key="1">
    <citation type="submission" date="2017-08" db="EMBL/GenBank/DDBJ databases">
        <authorList>
            <person name="Imhoff J.F."/>
            <person name="Rahn T."/>
            <person name="Kuenzel S."/>
            <person name="Neulinger S.C."/>
        </authorList>
    </citation>
    <scope>NUCLEOTIDE SEQUENCE</scope>
    <source>
        <strain evidence="20">DSM 9154</strain>
    </source>
</reference>
<dbReference type="Proteomes" id="UP000778970">
    <property type="component" value="Unassembled WGS sequence"/>
</dbReference>
<keyword evidence="5" id="KW-0132">Cell division</keyword>
<gene>
    <name evidence="20" type="ORF">CKO21_05710</name>
</gene>
<feature type="compositionally biased region" description="Basic and acidic residues" evidence="17">
    <location>
        <begin position="345"/>
        <end position="356"/>
    </location>
</feature>
<feature type="transmembrane region" description="Helical" evidence="18">
    <location>
        <begin position="7"/>
        <end position="27"/>
    </location>
</feature>
<feature type="binding site" evidence="16">
    <location>
        <begin position="487"/>
        <end position="494"/>
    </location>
    <ligand>
        <name>ATP</name>
        <dbReference type="ChEBI" id="CHEBI:30616"/>
    </ligand>
</feature>
<feature type="transmembrane region" description="Helical" evidence="18">
    <location>
        <begin position="141"/>
        <end position="160"/>
    </location>
</feature>
<name>A0A934QHE6_9PROT</name>
<dbReference type="SUPFAM" id="SSF52540">
    <property type="entry name" value="P-loop containing nucleoside triphosphate hydrolases"/>
    <property type="match status" value="1"/>
</dbReference>
<keyword evidence="11" id="KW-0238">DNA-binding</keyword>
<dbReference type="AlphaFoldDB" id="A0A934QHE6"/>
<evidence type="ECO:0000256" key="18">
    <source>
        <dbReference type="SAM" id="Phobius"/>
    </source>
</evidence>
<comment type="function">
    <text evidence="14">Essential cell division protein that coordinates cell division and chromosome segregation. The N-terminus is involved in assembly of the cell-division machinery. The C-terminus functions as a DNA motor that moves dsDNA in an ATP-dependent manner towards the dif recombination site, which is located within the replication terminus region. Translocation stops specifically at Xer-dif sites, where FtsK interacts with the Xer recombinase, allowing activation of chromosome unlinking by recombination. FtsK orienting polar sequences (KOPS) guide the direction of DNA translocation. FtsK can remove proteins from DNA as it translocates, but translocation stops specifically at XerCD-dif site, thereby preventing removal of XerC and XerD from dif.</text>
</comment>
<evidence type="ECO:0000256" key="13">
    <source>
        <dbReference type="ARBA" id="ARBA00023306"/>
    </source>
</evidence>
<evidence type="ECO:0000313" key="20">
    <source>
        <dbReference type="EMBL" id="MBK1696737.1"/>
    </source>
</evidence>
<feature type="compositionally biased region" description="Basic and acidic residues" evidence="17">
    <location>
        <begin position="319"/>
        <end position="331"/>
    </location>
</feature>
<dbReference type="Pfam" id="PF13491">
    <property type="entry name" value="FtsK_4TM"/>
    <property type="match status" value="1"/>
</dbReference>
<dbReference type="InterPro" id="IPR018541">
    <property type="entry name" value="Ftsk_gamma"/>
</dbReference>
<feature type="transmembrane region" description="Helical" evidence="18">
    <location>
        <begin position="56"/>
        <end position="76"/>
    </location>
</feature>
<dbReference type="Pfam" id="PF01580">
    <property type="entry name" value="FtsK_SpoIIIE"/>
    <property type="match status" value="1"/>
</dbReference>
<evidence type="ECO:0000256" key="14">
    <source>
        <dbReference type="ARBA" id="ARBA00024784"/>
    </source>
</evidence>
<dbReference type="CDD" id="cd01127">
    <property type="entry name" value="TrwB_TraG_TraD_VirD4"/>
    <property type="match status" value="1"/>
</dbReference>
<feature type="compositionally biased region" description="Acidic residues" evidence="17">
    <location>
        <begin position="282"/>
        <end position="295"/>
    </location>
</feature>
<dbReference type="InterPro" id="IPR050206">
    <property type="entry name" value="FtsK/SpoIIIE/SftA"/>
</dbReference>
<dbReference type="InterPro" id="IPR003593">
    <property type="entry name" value="AAA+_ATPase"/>
</dbReference>
<evidence type="ECO:0000259" key="19">
    <source>
        <dbReference type="PROSITE" id="PS50901"/>
    </source>
</evidence>
<comment type="subcellular location">
    <subcellularLocation>
        <location evidence="1">Cell membrane</location>
        <topology evidence="1">Multi-pass membrane protein</topology>
    </subcellularLocation>
</comment>
<evidence type="ECO:0000256" key="16">
    <source>
        <dbReference type="PROSITE-ProRule" id="PRU00289"/>
    </source>
</evidence>
<evidence type="ECO:0000256" key="2">
    <source>
        <dbReference type="ARBA" id="ARBA00006474"/>
    </source>
</evidence>
<dbReference type="Gene3D" id="3.40.50.300">
    <property type="entry name" value="P-loop containing nucleotide triphosphate hydrolases"/>
    <property type="match status" value="1"/>
</dbReference>
<evidence type="ECO:0000256" key="17">
    <source>
        <dbReference type="SAM" id="MobiDB-lite"/>
    </source>
</evidence>
<evidence type="ECO:0000256" key="3">
    <source>
        <dbReference type="ARBA" id="ARBA00020887"/>
    </source>
</evidence>
<protein>
    <recommendedName>
        <fullName evidence="3">DNA translocase FtsK</fullName>
    </recommendedName>
</protein>
<dbReference type="GO" id="GO:0005886">
    <property type="term" value="C:plasma membrane"/>
    <property type="evidence" value="ECO:0007669"/>
    <property type="project" value="UniProtKB-SubCell"/>
</dbReference>
<keyword evidence="13" id="KW-0131">Cell cycle</keyword>
<evidence type="ECO:0000256" key="12">
    <source>
        <dbReference type="ARBA" id="ARBA00023136"/>
    </source>
</evidence>
<dbReference type="SMART" id="SM00843">
    <property type="entry name" value="Ftsk_gamma"/>
    <property type="match status" value="1"/>
</dbReference>
<evidence type="ECO:0000256" key="10">
    <source>
        <dbReference type="ARBA" id="ARBA00022989"/>
    </source>
</evidence>
<dbReference type="InterPro" id="IPR025199">
    <property type="entry name" value="FtsK_4TM"/>
</dbReference>
<evidence type="ECO:0000256" key="9">
    <source>
        <dbReference type="ARBA" id="ARBA00022840"/>
    </source>
</evidence>
<dbReference type="GO" id="GO:0005524">
    <property type="term" value="F:ATP binding"/>
    <property type="evidence" value="ECO:0007669"/>
    <property type="project" value="UniProtKB-UniRule"/>
</dbReference>
<keyword evidence="7 16" id="KW-0547">Nucleotide-binding</keyword>
<keyword evidence="21" id="KW-1185">Reference proteome</keyword>
<sequence>MKRRLADLLRIAPGLLALVLLVAFVTYNPNDPSPNVAADGPISNLLGWPGAAVSDVVLRTLGLAGFGLVLVLAGWSRRLMLDHELPKWWLRIALLPVALLALAAVLAALPTPVSWTVEGGLGGFAGVLAMRSLIDLTGLGLTTPAVVCALVGLAALHYTGGLRRTDWQAVAAAFGRLTGRSAERVSGAIQSGRAMNERRKASRAAGAESEAETDEPKPGLAARVSALISQFKSDDAAPADAPRTARREPQLVAGGAGAPEAAPEPEQPAPAKRGRRAPQIDDTPEPPVAEDDEVAAPEPPRKQTQVEPRAPKAQPSKKAAKDDQQRFRFGEDGFELPPLSLLGHVDPEDKGGPSRDALEKNARLLEQVLQDFGVKGEIVKVRPGPVVTRYELEPAPGTKTSRVVGLADDIARSMAAVSVRVAVVPGSSVIGIELPNKQREKVGLRELLSSEEFEKDGGSLPLTLGKDISGNPTIVDLAKMPHLLIAGTTGSGKSVAVNAMLLSLLYRLPPERCRMILIDPKMLELSVYDDIPHLLSPVVTDPKKAVVALKWTVREMEDRYRAMSKLGVRNIAGYNQRVEQARQNGEVLTRKVQTGFDPDTGQPIHEEQPFDLEPLPHIVVVVDEMADLMLVAGKEIEQTVQRLAQMARAAGIHVIMATQRPSVDVITGTIKANFPTRISFHVTSKIDSRTILGETGAEQLLGMGDMLYMAHGGRITRVHGPFVADNEVEEVVAHLKAQAAPDYVEDVTEEDESSGSVLPGSGDSGGDGGENDLYRQAVQVVCHHKKASTSFVQRQLAIGYNRAARLIERMESEGIVSPANHVGKREILDEHASERV</sequence>
<dbReference type="SMART" id="SM00382">
    <property type="entry name" value="AAA"/>
    <property type="match status" value="1"/>
</dbReference>
<feature type="compositionally biased region" description="Acidic residues" evidence="17">
    <location>
        <begin position="743"/>
        <end position="753"/>
    </location>
</feature>
<keyword evidence="10 18" id="KW-1133">Transmembrane helix</keyword>
<dbReference type="GO" id="GO:0051301">
    <property type="term" value="P:cell division"/>
    <property type="evidence" value="ECO:0007669"/>
    <property type="project" value="UniProtKB-KW"/>
</dbReference>
<evidence type="ECO:0000256" key="4">
    <source>
        <dbReference type="ARBA" id="ARBA00022475"/>
    </source>
</evidence>
<dbReference type="PROSITE" id="PS50901">
    <property type="entry name" value="FTSK"/>
    <property type="match status" value="1"/>
</dbReference>
<evidence type="ECO:0000256" key="1">
    <source>
        <dbReference type="ARBA" id="ARBA00004651"/>
    </source>
</evidence>
<dbReference type="GO" id="GO:0007059">
    <property type="term" value="P:chromosome segregation"/>
    <property type="evidence" value="ECO:0007669"/>
    <property type="project" value="UniProtKB-KW"/>
</dbReference>
<keyword evidence="4" id="KW-1003">Cell membrane</keyword>
<dbReference type="EMBL" id="NRRE01000020">
    <property type="protein sequence ID" value="MBK1696737.1"/>
    <property type="molecule type" value="Genomic_DNA"/>
</dbReference>
<organism evidence="20 21">
    <name type="scientific">Rhodovibrio salinarum</name>
    <dbReference type="NCBI Taxonomy" id="1087"/>
    <lineage>
        <taxon>Bacteria</taxon>
        <taxon>Pseudomonadati</taxon>
        <taxon>Pseudomonadota</taxon>
        <taxon>Alphaproteobacteria</taxon>
        <taxon>Rhodospirillales</taxon>
        <taxon>Rhodovibrionaceae</taxon>
        <taxon>Rhodovibrio</taxon>
    </lineage>
</organism>
<reference evidence="20" key="2">
    <citation type="journal article" date="2020" name="Microorganisms">
        <title>Osmotic Adaptation and Compatible Solute Biosynthesis of Phototrophic Bacteria as Revealed from Genome Analyses.</title>
        <authorList>
            <person name="Imhoff J.F."/>
            <person name="Rahn T."/>
            <person name="Kunzel S."/>
            <person name="Keller A."/>
            <person name="Neulinger S.C."/>
        </authorList>
    </citation>
    <scope>NUCLEOTIDE SEQUENCE</scope>
    <source>
        <strain evidence="20">DSM 9154</strain>
    </source>
</reference>
<keyword evidence="6 18" id="KW-0812">Transmembrane</keyword>
<dbReference type="InterPro" id="IPR041027">
    <property type="entry name" value="FtsK_alpha"/>
</dbReference>
<keyword evidence="9 16" id="KW-0067">ATP-binding</keyword>
<evidence type="ECO:0000256" key="7">
    <source>
        <dbReference type="ARBA" id="ARBA00022741"/>
    </source>
</evidence>
<comment type="subunit">
    <text evidence="15">Homohexamer. Forms a ring that surrounds DNA.</text>
</comment>
<dbReference type="SUPFAM" id="SSF46785">
    <property type="entry name" value="Winged helix' DNA-binding domain"/>
    <property type="match status" value="1"/>
</dbReference>
<dbReference type="Pfam" id="PF17854">
    <property type="entry name" value="FtsK_alpha"/>
    <property type="match status" value="1"/>
</dbReference>
<dbReference type="Gene3D" id="1.10.10.10">
    <property type="entry name" value="Winged helix-like DNA-binding domain superfamily/Winged helix DNA-binding domain"/>
    <property type="match status" value="1"/>
</dbReference>